<reference evidence="2 3" key="1">
    <citation type="submission" date="2019-07" db="EMBL/GenBank/DDBJ databases">
        <title>Genomics analysis of Aphanomyces spp. identifies a new class of oomycete effector associated with host adaptation.</title>
        <authorList>
            <person name="Gaulin E."/>
        </authorList>
    </citation>
    <scope>NUCLEOTIDE SEQUENCE [LARGE SCALE GENOMIC DNA]</scope>
    <source>
        <strain evidence="2 3">ATCC 201684</strain>
    </source>
</reference>
<dbReference type="AlphaFoldDB" id="A0A6G0WZV1"/>
<evidence type="ECO:0000313" key="3">
    <source>
        <dbReference type="Proteomes" id="UP000481153"/>
    </source>
</evidence>
<evidence type="ECO:0000313" key="2">
    <source>
        <dbReference type="EMBL" id="KAF0733152.1"/>
    </source>
</evidence>
<keyword evidence="3" id="KW-1185">Reference proteome</keyword>
<comment type="caution">
    <text evidence="2">The sequence shown here is derived from an EMBL/GenBank/DDBJ whole genome shotgun (WGS) entry which is preliminary data.</text>
</comment>
<name>A0A6G0WZV1_9STRA</name>
<dbReference type="EMBL" id="VJMJ01000126">
    <property type="protein sequence ID" value="KAF0733152.1"/>
    <property type="molecule type" value="Genomic_DNA"/>
</dbReference>
<evidence type="ECO:0000256" key="1">
    <source>
        <dbReference type="SAM" id="MobiDB-lite"/>
    </source>
</evidence>
<feature type="compositionally biased region" description="Polar residues" evidence="1">
    <location>
        <begin position="13"/>
        <end position="23"/>
    </location>
</feature>
<accession>A0A6G0WZV1</accession>
<sequence>MTSEAASSAIGETDTSTITNEPMNTPAKPKEAVAESGLVTPAREERLEMPVPNDQTTQQTNNNERKRKAPKMMTFSDLKTIRKRTITALGQVVYTELNRLGHAMDNERQNEVAAVLQAHVNELCSSSYTHLARQYFPNEIQATKKDDAPIDPKLLERIKTLEARIREKEASIQEQQNRMPSTIREIMQAAFAANAKSLDKAASTAVPVVPTDHAIEYSADDIADVKTTFERISAKIDQLNLNLPVKMQEAADTFHVIEHATTRPKTQIDTLMEQEDEAAAVVTPSPPVFTAHGHVDFHYLSFV</sequence>
<proteinExistence type="predicted"/>
<protein>
    <submittedName>
        <fullName evidence="2">Uncharacterized protein</fullName>
    </submittedName>
</protein>
<dbReference type="Proteomes" id="UP000481153">
    <property type="component" value="Unassembled WGS sequence"/>
</dbReference>
<feature type="region of interest" description="Disordered" evidence="1">
    <location>
        <begin position="1"/>
        <end position="68"/>
    </location>
</feature>
<organism evidence="2 3">
    <name type="scientific">Aphanomyces euteiches</name>
    <dbReference type="NCBI Taxonomy" id="100861"/>
    <lineage>
        <taxon>Eukaryota</taxon>
        <taxon>Sar</taxon>
        <taxon>Stramenopiles</taxon>
        <taxon>Oomycota</taxon>
        <taxon>Saprolegniomycetes</taxon>
        <taxon>Saprolegniales</taxon>
        <taxon>Verrucalvaceae</taxon>
        <taxon>Aphanomyces</taxon>
    </lineage>
</organism>
<gene>
    <name evidence="2" type="ORF">Ae201684_009972</name>
</gene>
<dbReference type="VEuPathDB" id="FungiDB:AeMF1_021325"/>